<dbReference type="Proteomes" id="UP000325122">
    <property type="component" value="Unassembled WGS sequence"/>
</dbReference>
<dbReference type="GO" id="GO:0006355">
    <property type="term" value="P:regulation of DNA-templated transcription"/>
    <property type="evidence" value="ECO:0007669"/>
    <property type="project" value="UniProtKB-ARBA"/>
</dbReference>
<dbReference type="InterPro" id="IPR019888">
    <property type="entry name" value="Tscrpt_reg_AsnC-like"/>
</dbReference>
<dbReference type="SMART" id="SM00344">
    <property type="entry name" value="HTH_ASNC"/>
    <property type="match status" value="1"/>
</dbReference>
<organism evidence="5 6">
    <name type="scientific">Alkalicaulis satelles</name>
    <dbReference type="NCBI Taxonomy" id="2609175"/>
    <lineage>
        <taxon>Bacteria</taxon>
        <taxon>Pseudomonadati</taxon>
        <taxon>Pseudomonadota</taxon>
        <taxon>Alphaproteobacteria</taxon>
        <taxon>Maricaulales</taxon>
        <taxon>Maricaulaceae</taxon>
        <taxon>Alkalicaulis</taxon>
    </lineage>
</organism>
<dbReference type="PROSITE" id="PS50956">
    <property type="entry name" value="HTH_ASNC_2"/>
    <property type="match status" value="1"/>
</dbReference>
<dbReference type="Pfam" id="PF01037">
    <property type="entry name" value="AsnC_trans_reg"/>
    <property type="match status" value="1"/>
</dbReference>
<name>A0A5M6ZLJ7_9PROT</name>
<dbReference type="InterPro" id="IPR019885">
    <property type="entry name" value="Tscrpt_reg_HTH_AsnC-type_CS"/>
</dbReference>
<gene>
    <name evidence="5" type="ORF">F1654_06330</name>
</gene>
<dbReference type="InterPro" id="IPR000485">
    <property type="entry name" value="AsnC-type_HTH_dom"/>
</dbReference>
<comment type="caution">
    <text evidence="5">The sequence shown here is derived from an EMBL/GenBank/DDBJ whole genome shotgun (WGS) entry which is preliminary data.</text>
</comment>
<evidence type="ECO:0000313" key="5">
    <source>
        <dbReference type="EMBL" id="KAA5804098.1"/>
    </source>
</evidence>
<dbReference type="InterPro" id="IPR019887">
    <property type="entry name" value="Tscrpt_reg_AsnC/Lrp_C"/>
</dbReference>
<dbReference type="GO" id="GO:0043200">
    <property type="term" value="P:response to amino acid"/>
    <property type="evidence" value="ECO:0007669"/>
    <property type="project" value="TreeGrafter"/>
</dbReference>
<dbReference type="PROSITE" id="PS00519">
    <property type="entry name" value="HTH_ASNC_1"/>
    <property type="match status" value="1"/>
</dbReference>
<dbReference type="InterPro" id="IPR036388">
    <property type="entry name" value="WH-like_DNA-bd_sf"/>
</dbReference>
<dbReference type="GO" id="GO:0005829">
    <property type="term" value="C:cytosol"/>
    <property type="evidence" value="ECO:0007669"/>
    <property type="project" value="TreeGrafter"/>
</dbReference>
<dbReference type="GO" id="GO:0043565">
    <property type="term" value="F:sequence-specific DNA binding"/>
    <property type="evidence" value="ECO:0007669"/>
    <property type="project" value="InterPro"/>
</dbReference>
<keyword evidence="3" id="KW-0804">Transcription</keyword>
<dbReference type="PANTHER" id="PTHR30154:SF17">
    <property type="entry name" value="DNA-BINDING TRANSCRIPTIONAL ACTIVATOR DECR"/>
    <property type="match status" value="1"/>
</dbReference>
<evidence type="ECO:0000256" key="2">
    <source>
        <dbReference type="ARBA" id="ARBA00023125"/>
    </source>
</evidence>
<dbReference type="Gene3D" id="3.30.70.920">
    <property type="match status" value="1"/>
</dbReference>
<proteinExistence type="predicted"/>
<dbReference type="Gene3D" id="1.10.10.10">
    <property type="entry name" value="Winged helix-like DNA-binding domain superfamily/Winged helix DNA-binding domain"/>
    <property type="match status" value="1"/>
</dbReference>
<reference evidence="5 6" key="1">
    <citation type="submission" date="2019-09" db="EMBL/GenBank/DDBJ databases">
        <authorList>
            <person name="Kevbrin V."/>
            <person name="Grouzdev D.S."/>
        </authorList>
    </citation>
    <scope>NUCLEOTIDE SEQUENCE [LARGE SCALE GENOMIC DNA]</scope>
    <source>
        <strain evidence="5 6">G-192</strain>
    </source>
</reference>
<evidence type="ECO:0000259" key="4">
    <source>
        <dbReference type="PROSITE" id="PS50956"/>
    </source>
</evidence>
<dbReference type="InterPro" id="IPR011008">
    <property type="entry name" value="Dimeric_a/b-barrel"/>
</dbReference>
<dbReference type="AlphaFoldDB" id="A0A5M6ZLJ7"/>
<dbReference type="SUPFAM" id="SSF46785">
    <property type="entry name" value="Winged helix' DNA-binding domain"/>
    <property type="match status" value="1"/>
</dbReference>
<evidence type="ECO:0000256" key="1">
    <source>
        <dbReference type="ARBA" id="ARBA00023015"/>
    </source>
</evidence>
<accession>A0A5M6ZLJ7</accession>
<dbReference type="SUPFAM" id="SSF54909">
    <property type="entry name" value="Dimeric alpha+beta barrel"/>
    <property type="match status" value="1"/>
</dbReference>
<dbReference type="EMBL" id="VWOJ01000002">
    <property type="protein sequence ID" value="KAA5804098.1"/>
    <property type="molecule type" value="Genomic_DNA"/>
</dbReference>
<keyword evidence="1" id="KW-0805">Transcription regulation</keyword>
<sequence>MDSIDRKIIHWLQRDADMPVAELAERVGLSQTPCWRRVKRLTEAGVIRGKVALADPRALGLKLIAFIAVKTNQHNERWLERFARGVSEMDHVLEFHRMSGETDYLIKVAARDMEHFDAIYKELIQIADLNDVSSHFSMETIKTSTAFPVLDGA</sequence>
<dbReference type="InterPro" id="IPR036390">
    <property type="entry name" value="WH_DNA-bd_sf"/>
</dbReference>
<protein>
    <submittedName>
        <fullName evidence="5">Lrp/AsnC family transcriptional regulator</fullName>
    </submittedName>
</protein>
<feature type="domain" description="HTH asnC-type" evidence="4">
    <location>
        <begin position="1"/>
        <end position="62"/>
    </location>
</feature>
<dbReference type="InterPro" id="IPR011991">
    <property type="entry name" value="ArsR-like_HTH"/>
</dbReference>
<keyword evidence="2" id="KW-0238">DNA-binding</keyword>
<dbReference type="CDD" id="cd00090">
    <property type="entry name" value="HTH_ARSR"/>
    <property type="match status" value="1"/>
</dbReference>
<dbReference type="Pfam" id="PF13404">
    <property type="entry name" value="HTH_AsnC-type"/>
    <property type="match status" value="1"/>
</dbReference>
<evidence type="ECO:0000256" key="3">
    <source>
        <dbReference type="ARBA" id="ARBA00023163"/>
    </source>
</evidence>
<evidence type="ECO:0000313" key="6">
    <source>
        <dbReference type="Proteomes" id="UP000325122"/>
    </source>
</evidence>
<dbReference type="PRINTS" id="PR00033">
    <property type="entry name" value="HTHASNC"/>
</dbReference>
<dbReference type="PANTHER" id="PTHR30154">
    <property type="entry name" value="LEUCINE-RESPONSIVE REGULATORY PROTEIN"/>
    <property type="match status" value="1"/>
</dbReference>
<keyword evidence="6" id="KW-1185">Reference proteome</keyword>
<dbReference type="RefSeq" id="WP_150023366.1">
    <property type="nucleotide sequence ID" value="NZ_VWOJ01000002.1"/>
</dbReference>